<proteinExistence type="inferred from homology"/>
<dbReference type="InterPro" id="IPR028081">
    <property type="entry name" value="Leu-bd"/>
</dbReference>
<sequence length="377" mass="39375">MASNKKSIALAAAALLLASQAALAQEQVVKIGITGPLSGANAFAGKDNENGVRLALEELNAKKVSVGGKTIKFELKSEDDQGDPKAGVTVAQKLVDAGVRFVLGPYNSGVAIPASRIYNDAGAIMSTVGTNPKVTQSGYKGVFRMVASDTQLGGSMAGYAAKQLKLKNIGVIDDRTAFGQGIAMEFVKQAKASGITVAAHEFTTDKATDFAAILTKLKSKNVDAIFFGGYAPQGAPMVRQMRQLGLNVKLLGGDTLCSPEMAKLGGDAIGENVLCAQGGAILDKQTDGPAFQARYKARFKQAPDVYAASFYDQTMFIAQSMKAANSLDPSVVAAAMRAASYKGVVGTYAYDANGNMKQSTVTVYTFKNGVPFALATY</sequence>
<name>A0AA48WIF0_9BURK</name>
<dbReference type="Proteomes" id="UP000662888">
    <property type="component" value="Chromosome"/>
</dbReference>
<evidence type="ECO:0000313" key="5">
    <source>
        <dbReference type="EMBL" id="QPI51790.1"/>
    </source>
</evidence>
<reference evidence="5 6" key="1">
    <citation type="submission" date="2020-11" db="EMBL/GenBank/DDBJ databases">
        <authorList>
            <person name="Sun Q."/>
        </authorList>
    </citation>
    <scope>NUCLEOTIDE SEQUENCE [LARGE SCALE GENOMIC DNA]</scope>
    <source>
        <strain evidence="5 6">P8398</strain>
    </source>
</reference>
<dbReference type="SUPFAM" id="SSF53822">
    <property type="entry name" value="Periplasmic binding protein-like I"/>
    <property type="match status" value="1"/>
</dbReference>
<dbReference type="PANTHER" id="PTHR47151:SF2">
    <property type="entry name" value="AMINO ACID BINDING PROTEIN"/>
    <property type="match status" value="1"/>
</dbReference>
<comment type="similarity">
    <text evidence="1">Belongs to the leucine-binding protein family.</text>
</comment>
<evidence type="ECO:0000259" key="4">
    <source>
        <dbReference type="Pfam" id="PF13458"/>
    </source>
</evidence>
<protein>
    <submittedName>
        <fullName evidence="5">Branched-chain amino acid ABC transporter substrate-binding protein</fullName>
    </submittedName>
</protein>
<dbReference type="RefSeq" id="WP_206091353.1">
    <property type="nucleotide sequence ID" value="NZ_CP065053.1"/>
</dbReference>
<organism evidence="5 6">
    <name type="scientific">Massilia antarctica</name>
    <dbReference type="NCBI Taxonomy" id="2765360"/>
    <lineage>
        <taxon>Bacteria</taxon>
        <taxon>Pseudomonadati</taxon>
        <taxon>Pseudomonadota</taxon>
        <taxon>Betaproteobacteria</taxon>
        <taxon>Burkholderiales</taxon>
        <taxon>Oxalobacteraceae</taxon>
        <taxon>Telluria group</taxon>
        <taxon>Massilia</taxon>
    </lineage>
</organism>
<accession>A0AA48WIF0</accession>
<dbReference type="CDD" id="cd06342">
    <property type="entry name" value="PBP1_ABC_LIVBP-like"/>
    <property type="match status" value="1"/>
</dbReference>
<feature type="signal peptide" evidence="3">
    <location>
        <begin position="1"/>
        <end position="24"/>
    </location>
</feature>
<dbReference type="InterPro" id="IPR028082">
    <property type="entry name" value="Peripla_BP_I"/>
</dbReference>
<evidence type="ECO:0000313" key="6">
    <source>
        <dbReference type="Proteomes" id="UP000662888"/>
    </source>
</evidence>
<dbReference type="Gene3D" id="3.40.50.2300">
    <property type="match status" value="2"/>
</dbReference>
<feature type="chain" id="PRO_5046844390" evidence="3">
    <location>
        <begin position="25"/>
        <end position="377"/>
    </location>
</feature>
<gene>
    <name evidence="5" type="ORF">IV454_10000</name>
</gene>
<evidence type="ECO:0000256" key="1">
    <source>
        <dbReference type="ARBA" id="ARBA00010062"/>
    </source>
</evidence>
<dbReference type="PANTHER" id="PTHR47151">
    <property type="entry name" value="LEU/ILE/VAL-BINDING ABC TRANSPORTER SUBUNIT"/>
    <property type="match status" value="1"/>
</dbReference>
<dbReference type="EMBL" id="CP065053">
    <property type="protein sequence ID" value="QPI51790.1"/>
    <property type="molecule type" value="Genomic_DNA"/>
</dbReference>
<dbReference type="Pfam" id="PF13458">
    <property type="entry name" value="Peripla_BP_6"/>
    <property type="match status" value="1"/>
</dbReference>
<evidence type="ECO:0000256" key="3">
    <source>
        <dbReference type="SAM" id="SignalP"/>
    </source>
</evidence>
<keyword evidence="6" id="KW-1185">Reference proteome</keyword>
<feature type="domain" description="Leucine-binding protein" evidence="4">
    <location>
        <begin position="29"/>
        <end position="367"/>
    </location>
</feature>
<evidence type="ECO:0000256" key="2">
    <source>
        <dbReference type="ARBA" id="ARBA00022729"/>
    </source>
</evidence>
<keyword evidence="2 3" id="KW-0732">Signal</keyword>